<proteinExistence type="inferred from homology"/>
<feature type="domain" description="Flavin reductase like" evidence="3">
    <location>
        <begin position="27"/>
        <end position="165"/>
    </location>
</feature>
<dbReference type="InterPro" id="IPR050268">
    <property type="entry name" value="NADH-dep_flavin_reductase"/>
</dbReference>
<name>A0A7X6LT13_9NOCA</name>
<dbReference type="AlphaFoldDB" id="A0A7X6LT13"/>
<dbReference type="EMBL" id="JAAXPE010000001">
    <property type="protein sequence ID" value="NKY84033.1"/>
    <property type="molecule type" value="Genomic_DNA"/>
</dbReference>
<sequence>MSETAVESGPDDGVTAEEKCLRLYRTMAAGVAVISARGPAGPVGMTASSVTSLSLRPPLLLACLSLGSKTLSAIHRSRSFAVSLLTENQREIAEDFASPAGSRFGRHQHRYVLDVPVLATPLSWAVCRLGDSRTYGDHELVVGEIVALKTDSGRPLLWHSQAFALLRT</sequence>
<keyword evidence="2" id="KW-0560">Oxidoreductase</keyword>
<dbReference type="SMART" id="SM00903">
    <property type="entry name" value="Flavin_Reduct"/>
    <property type="match status" value="1"/>
</dbReference>
<evidence type="ECO:0000256" key="2">
    <source>
        <dbReference type="ARBA" id="ARBA00023002"/>
    </source>
</evidence>
<dbReference type="GO" id="GO:0042602">
    <property type="term" value="F:riboflavin reductase (NADPH) activity"/>
    <property type="evidence" value="ECO:0007669"/>
    <property type="project" value="TreeGrafter"/>
</dbReference>
<keyword evidence="5" id="KW-1185">Reference proteome</keyword>
<protein>
    <submittedName>
        <fullName evidence="4">Flavin reductase</fullName>
    </submittedName>
</protein>
<dbReference type="GO" id="GO:0006208">
    <property type="term" value="P:pyrimidine nucleobase catabolic process"/>
    <property type="evidence" value="ECO:0007669"/>
    <property type="project" value="TreeGrafter"/>
</dbReference>
<organism evidence="4 5">
    <name type="scientific">Nocardia veterana</name>
    <dbReference type="NCBI Taxonomy" id="132249"/>
    <lineage>
        <taxon>Bacteria</taxon>
        <taxon>Bacillati</taxon>
        <taxon>Actinomycetota</taxon>
        <taxon>Actinomycetes</taxon>
        <taxon>Mycobacteriales</taxon>
        <taxon>Nocardiaceae</taxon>
        <taxon>Nocardia</taxon>
    </lineage>
</organism>
<comment type="caution">
    <text evidence="4">The sequence shown here is derived from an EMBL/GenBank/DDBJ whole genome shotgun (WGS) entry which is preliminary data.</text>
</comment>
<dbReference type="GO" id="GO:0010181">
    <property type="term" value="F:FMN binding"/>
    <property type="evidence" value="ECO:0007669"/>
    <property type="project" value="InterPro"/>
</dbReference>
<dbReference type="PANTHER" id="PTHR30466">
    <property type="entry name" value="FLAVIN REDUCTASE"/>
    <property type="match status" value="1"/>
</dbReference>
<comment type="similarity">
    <text evidence="1">Belongs to the non-flavoprotein flavin reductase family.</text>
</comment>
<evidence type="ECO:0000313" key="4">
    <source>
        <dbReference type="EMBL" id="NKY84033.1"/>
    </source>
</evidence>
<evidence type="ECO:0000259" key="3">
    <source>
        <dbReference type="SMART" id="SM00903"/>
    </source>
</evidence>
<reference evidence="4 5" key="1">
    <citation type="submission" date="2020-04" db="EMBL/GenBank/DDBJ databases">
        <title>MicrobeNet Type strains.</title>
        <authorList>
            <person name="Nicholson A.C."/>
        </authorList>
    </citation>
    <scope>NUCLEOTIDE SEQUENCE [LARGE SCALE GENOMIC DNA]</scope>
    <source>
        <strain evidence="4 5">DSM 44445</strain>
    </source>
</reference>
<dbReference type="RefSeq" id="WP_040716697.1">
    <property type="nucleotide sequence ID" value="NZ_CAWPHS010000001.1"/>
</dbReference>
<dbReference type="InterPro" id="IPR002563">
    <property type="entry name" value="Flavin_Rdtase-like_dom"/>
</dbReference>
<dbReference type="InterPro" id="IPR012349">
    <property type="entry name" value="Split_barrel_FMN-bd"/>
</dbReference>
<dbReference type="Gene3D" id="2.30.110.10">
    <property type="entry name" value="Electron Transport, Fmn-binding Protein, Chain A"/>
    <property type="match status" value="1"/>
</dbReference>
<evidence type="ECO:0000313" key="5">
    <source>
        <dbReference type="Proteomes" id="UP000523447"/>
    </source>
</evidence>
<dbReference type="Proteomes" id="UP000523447">
    <property type="component" value="Unassembled WGS sequence"/>
</dbReference>
<dbReference type="PANTHER" id="PTHR30466:SF1">
    <property type="entry name" value="FMN REDUCTASE (NADH) RUTF"/>
    <property type="match status" value="1"/>
</dbReference>
<evidence type="ECO:0000256" key="1">
    <source>
        <dbReference type="ARBA" id="ARBA00008898"/>
    </source>
</evidence>
<gene>
    <name evidence="4" type="ORF">HGA07_00120</name>
</gene>
<dbReference type="SUPFAM" id="SSF50475">
    <property type="entry name" value="FMN-binding split barrel"/>
    <property type="match status" value="1"/>
</dbReference>
<accession>A0A7X6LT13</accession>
<dbReference type="Pfam" id="PF01613">
    <property type="entry name" value="Flavin_Reduct"/>
    <property type="match status" value="1"/>
</dbReference>